<evidence type="ECO:0000313" key="7">
    <source>
        <dbReference type="Proteomes" id="UP001515480"/>
    </source>
</evidence>
<dbReference type="EMBL" id="JBGBPQ010000009">
    <property type="protein sequence ID" value="KAL1519274.1"/>
    <property type="molecule type" value="Genomic_DNA"/>
</dbReference>
<proteinExistence type="predicted"/>
<dbReference type="InterPro" id="IPR013024">
    <property type="entry name" value="GGCT-like"/>
</dbReference>
<dbReference type="GO" id="GO:0003839">
    <property type="term" value="F:gamma-glutamylcyclotransferase activity"/>
    <property type="evidence" value="ECO:0007669"/>
    <property type="project" value="UniProtKB-EC"/>
</dbReference>
<name>A0AB34JC26_PRYPA</name>
<feature type="active site" description="Proton acceptor" evidence="3">
    <location>
        <position position="100"/>
    </location>
</feature>
<dbReference type="AlphaFoldDB" id="A0AB34JC26"/>
<dbReference type="Proteomes" id="UP001515480">
    <property type="component" value="Unassembled WGS sequence"/>
</dbReference>
<dbReference type="InterPro" id="IPR036568">
    <property type="entry name" value="GGCT-like_sf"/>
</dbReference>
<feature type="binding site" evidence="4">
    <location>
        <position position="142"/>
    </location>
    <ligand>
        <name>substrate</name>
    </ligand>
</feature>
<feature type="binding site" evidence="4">
    <location>
        <begin position="24"/>
        <end position="29"/>
    </location>
    <ligand>
        <name>substrate</name>
    </ligand>
</feature>
<evidence type="ECO:0000256" key="4">
    <source>
        <dbReference type="PIRSR" id="PIRSR617939-2"/>
    </source>
</evidence>
<keyword evidence="7" id="KW-1185">Reference proteome</keyword>
<accession>A0AB34JC26</accession>
<sequence length="173" mass="18954">MAPLLAAALLLLPRLAAPRLSVRYFAYGSNMAAAVLTGVRRISPLEKRCGVVRDHRLAFTVPGFALEPSFASCDPAKGERLHGVCYSLTLADWLRLCASEGVPAAYRVTTVDVHCYDGAELPAYTLSAALPLPVSLPPSRRYLNLLRQGAREAGLDPEWQRKLEEMEPFFLSV</sequence>
<organism evidence="6 7">
    <name type="scientific">Prymnesium parvum</name>
    <name type="common">Toxic golden alga</name>
    <dbReference type="NCBI Taxonomy" id="97485"/>
    <lineage>
        <taxon>Eukaryota</taxon>
        <taxon>Haptista</taxon>
        <taxon>Haptophyta</taxon>
        <taxon>Prymnesiophyceae</taxon>
        <taxon>Prymnesiales</taxon>
        <taxon>Prymnesiaceae</taxon>
        <taxon>Prymnesium</taxon>
    </lineage>
</organism>
<evidence type="ECO:0000256" key="1">
    <source>
        <dbReference type="ARBA" id="ARBA00012346"/>
    </source>
</evidence>
<feature type="signal peptide" evidence="5">
    <location>
        <begin position="1"/>
        <end position="18"/>
    </location>
</feature>
<dbReference type="EC" id="4.3.2.9" evidence="1"/>
<dbReference type="Pfam" id="PF13772">
    <property type="entry name" value="AIG2_2"/>
    <property type="match status" value="1"/>
</dbReference>
<evidence type="ECO:0000256" key="2">
    <source>
        <dbReference type="ARBA" id="ARBA00023239"/>
    </source>
</evidence>
<evidence type="ECO:0000256" key="3">
    <source>
        <dbReference type="PIRSR" id="PIRSR617939-1"/>
    </source>
</evidence>
<dbReference type="InterPro" id="IPR017939">
    <property type="entry name" value="G-Glutamylcylcotransferase"/>
</dbReference>
<dbReference type="PANTHER" id="PTHR12935">
    <property type="entry name" value="GAMMA-GLUTAMYLCYCLOTRANSFERASE"/>
    <property type="match status" value="1"/>
</dbReference>
<comment type="caution">
    <text evidence="6">The sequence shown here is derived from an EMBL/GenBank/DDBJ whole genome shotgun (WGS) entry which is preliminary data.</text>
</comment>
<feature type="chain" id="PRO_5044207198" description="gamma-glutamylcyclotransferase" evidence="5">
    <location>
        <begin position="19"/>
        <end position="173"/>
    </location>
</feature>
<dbReference type="CDD" id="cd06661">
    <property type="entry name" value="GGCT_like"/>
    <property type="match status" value="1"/>
</dbReference>
<dbReference type="Gene3D" id="3.10.490.10">
    <property type="entry name" value="Gamma-glutamyl cyclotransferase-like"/>
    <property type="match status" value="1"/>
</dbReference>
<keyword evidence="2" id="KW-0456">Lyase</keyword>
<reference evidence="6 7" key="1">
    <citation type="journal article" date="2024" name="Science">
        <title>Giant polyketide synthase enzymes in the biosynthesis of giant marine polyether toxins.</title>
        <authorList>
            <person name="Fallon T.R."/>
            <person name="Shende V.V."/>
            <person name="Wierzbicki I.H."/>
            <person name="Pendleton A.L."/>
            <person name="Watervoot N.F."/>
            <person name="Auber R.P."/>
            <person name="Gonzalez D.J."/>
            <person name="Wisecaver J.H."/>
            <person name="Moore B.S."/>
        </authorList>
    </citation>
    <scope>NUCLEOTIDE SEQUENCE [LARGE SCALE GENOMIC DNA]</scope>
    <source>
        <strain evidence="6 7">12B1</strain>
    </source>
</reference>
<keyword evidence="5" id="KW-0732">Signal</keyword>
<evidence type="ECO:0000256" key="5">
    <source>
        <dbReference type="SAM" id="SignalP"/>
    </source>
</evidence>
<dbReference type="SUPFAM" id="SSF110857">
    <property type="entry name" value="Gamma-glutamyl cyclotransferase-like"/>
    <property type="match status" value="1"/>
</dbReference>
<evidence type="ECO:0000313" key="6">
    <source>
        <dbReference type="EMBL" id="KAL1519274.1"/>
    </source>
</evidence>
<dbReference type="PANTHER" id="PTHR12935:SF0">
    <property type="entry name" value="GAMMA-GLUTAMYLCYCLOTRANSFERASE"/>
    <property type="match status" value="1"/>
</dbReference>
<protein>
    <recommendedName>
        <fullName evidence="1">gamma-glutamylcyclotransferase</fullName>
        <ecNumber evidence="1">4.3.2.9</ecNumber>
    </recommendedName>
</protein>
<gene>
    <name evidence="6" type="ORF">AB1Y20_022803</name>
</gene>